<dbReference type="RefSeq" id="WP_145555189.1">
    <property type="nucleotide sequence ID" value="NZ_CABHYN010000015.1"/>
</dbReference>
<reference evidence="2" key="1">
    <citation type="submission" date="2019-09" db="EMBL/GenBank/DDBJ databases">
        <title>Yersinia canariae sp. nov., isolated from a human yersiniosis case.</title>
        <authorList>
            <person name="Nguyen S.V."/>
            <person name="Greig D."/>
            <person name="Hurley D."/>
            <person name="Cao Y."/>
            <person name="McCabe E."/>
            <person name="Mitchell M."/>
            <person name="Jenkins C."/>
            <person name="Fanning S."/>
        </authorList>
    </citation>
    <scope>NUCLEOTIDE SEQUENCE [LARGE SCALE GENOMIC DNA]</scope>
    <source>
        <strain evidence="2">NCTC 14382</strain>
    </source>
</reference>
<name>A0A857F3Q2_9GAMM</name>
<evidence type="ECO:0000313" key="2">
    <source>
        <dbReference type="Proteomes" id="UP000464402"/>
    </source>
</evidence>
<dbReference type="KEGG" id="yca:F0T03_19440"/>
<keyword evidence="2" id="KW-1185">Reference proteome</keyword>
<dbReference type="AlphaFoldDB" id="A0A857F3Q2"/>
<accession>A0A857F3Q2</accession>
<protein>
    <submittedName>
        <fullName evidence="1">Uncharacterized protein</fullName>
    </submittedName>
</protein>
<dbReference type="Proteomes" id="UP000464402">
    <property type="component" value="Chromosome"/>
</dbReference>
<dbReference type="EMBL" id="CP043727">
    <property type="protein sequence ID" value="QHB34118.1"/>
    <property type="molecule type" value="Genomic_DNA"/>
</dbReference>
<gene>
    <name evidence="1" type="ORF">F0T03_19440</name>
</gene>
<proteinExistence type="predicted"/>
<sequence length="68" mass="7540">MAAGCLLAVYFVDHQSGHFQQNDDVWQNPSSFSSYLPANCGELYSRGISLQGGKAAFFMISKRLLSMF</sequence>
<evidence type="ECO:0000313" key="1">
    <source>
        <dbReference type="EMBL" id="QHB34118.1"/>
    </source>
</evidence>
<organism evidence="1 2">
    <name type="scientific">Yersinia canariae</name>
    <dbReference type="NCBI Taxonomy" id="2607663"/>
    <lineage>
        <taxon>Bacteria</taxon>
        <taxon>Pseudomonadati</taxon>
        <taxon>Pseudomonadota</taxon>
        <taxon>Gammaproteobacteria</taxon>
        <taxon>Enterobacterales</taxon>
        <taxon>Yersiniaceae</taxon>
        <taxon>Yersinia</taxon>
    </lineage>
</organism>